<keyword evidence="7 11" id="KW-0406">Ion transport</keyword>
<evidence type="ECO:0000256" key="11">
    <source>
        <dbReference type="RuleBase" id="RU000679"/>
    </source>
</evidence>
<evidence type="ECO:0000256" key="7">
    <source>
        <dbReference type="ARBA" id="ARBA00023065"/>
    </source>
</evidence>
<accession>A0A3M7RPY7</accession>
<evidence type="ECO:0000313" key="13">
    <source>
        <dbReference type="EMBL" id="RNA25614.1"/>
    </source>
</evidence>
<evidence type="ECO:0000256" key="12">
    <source>
        <dbReference type="SAM" id="Phobius"/>
    </source>
</evidence>
<feature type="transmembrane region" description="Helical" evidence="12">
    <location>
        <begin position="36"/>
        <end position="53"/>
    </location>
</feature>
<dbReference type="EMBL" id="REGN01002895">
    <property type="protein sequence ID" value="RNA25614.1"/>
    <property type="molecule type" value="Genomic_DNA"/>
</dbReference>
<dbReference type="Gene3D" id="2.60.470.10">
    <property type="entry name" value="Acid-sensing ion channels like domains"/>
    <property type="match status" value="3"/>
</dbReference>
<keyword evidence="5 12" id="KW-1133">Transmembrane helix</keyword>
<proteinExistence type="inferred from homology"/>
<comment type="caution">
    <text evidence="13">The sequence shown here is derived from an EMBL/GenBank/DDBJ whole genome shotgun (WGS) entry which is preliminary data.</text>
</comment>
<gene>
    <name evidence="13" type="ORF">BpHYR1_011887</name>
</gene>
<dbReference type="OrthoDB" id="6236903at2759"/>
<evidence type="ECO:0000256" key="9">
    <source>
        <dbReference type="ARBA" id="ARBA00023201"/>
    </source>
</evidence>
<evidence type="ECO:0000256" key="8">
    <source>
        <dbReference type="ARBA" id="ARBA00023136"/>
    </source>
</evidence>
<comment type="subcellular location">
    <subcellularLocation>
        <location evidence="1">Membrane</location>
        <topology evidence="1">Multi-pass membrane protein</topology>
    </subcellularLocation>
</comment>
<keyword evidence="9 11" id="KW-0739">Sodium transport</keyword>
<evidence type="ECO:0000256" key="2">
    <source>
        <dbReference type="ARBA" id="ARBA00022448"/>
    </source>
</evidence>
<dbReference type="Gene3D" id="1.10.287.770">
    <property type="entry name" value="YojJ-like"/>
    <property type="match status" value="2"/>
</dbReference>
<evidence type="ECO:0000256" key="5">
    <source>
        <dbReference type="ARBA" id="ARBA00022989"/>
    </source>
</evidence>
<dbReference type="PRINTS" id="PR01078">
    <property type="entry name" value="AMINACHANNEL"/>
</dbReference>
<keyword evidence="10 11" id="KW-0407">Ion channel</keyword>
<name>A0A3M7RPY7_BRAPC</name>
<dbReference type="PROSITE" id="PS01206">
    <property type="entry name" value="ASC"/>
    <property type="match status" value="1"/>
</dbReference>
<dbReference type="Proteomes" id="UP000276133">
    <property type="component" value="Unassembled WGS sequence"/>
</dbReference>
<sequence length="1305" mass="151560">MSSEKQFSKNLEALVEKTSIHGLSNIFLSKRPFNKYFWLILFVIFSSLAIWFVEKNIIQYLKFDVHTELKVVRKNKLEFPTVTVCNLELCGFENYDFSTYLKKHKQNEETRLNRNNDNEIERNLREKNIKTNLFWAREVFLRKYDPFSLENVLKETSGLLERMLINCSFNQDKCSHEDFEFYGIGEFTKCFKFNSGHNIHNQEILIRNISRFDKNHGLTIGLKLGSDKKCNSPFTTTSGLAVYIHEPSYSLTEDDDAILVQPNTQVDIAMELTSVKKLPEPYSDCYKDLKLVKIEDKSLIEETIQLINVYTQQYCLQLCYQKFLIKNCDCYENFLYKFNPENVKNCTKFIDSLYTCQYLIRKLFYNGINELPCLSKCPKECEFVKYDSTVSSSATEYEYEESNDNMVTVNVYFKTGSITEITEKPAILFMSLISNLGGRGRGRGRGKKSMKLVLRLNLQFIIFKMLKNILQEKFDHWFDNTKLHGIPLIKISETKPVKTFWLICFFAAFTACASFLVKDLVKFSKHDVETVIKISRDTNFVFPTVSFCKLQLCNEEINTLDEEILIQKLNQTRQITSNHDLLSIPLPDIIKILLSDSVQKSNLTMISPLKNILISCHFSGDLCSVNDFEYFQLNEFQNCFRFNGNLGKPRLSRRSGKAYGLEMELFIGLKSKCFSPLPSTHGLSVYLHNASNFIGNDAYGVQLSTGTETNIAVDRTFISRKSKPYSNCIDQNNKENSQLVLKTFNYTGGYSQATCFKFCDQEFFIKNFGCYDRYLPFDRKNIYQECGNDKIEEIKETYYGKSLDKGCLKECPQECEYTKYDLTVSSSLFPTKTYSKIMMYNENISKNFDFENHQFENEYKKALTSVLSVKIYFKSDLVTNVRQKPKISNEVFISNIGGTLGLFLGLSLISVLEFIEFLIEILFDLGPEDNFPWVTAYIYNSKAVNSIITTFEIASKADPTFPTISICNLNTCKSREKNNCGNFDPSSTESIGDFLMECKFDGKKCNISDFFGFYLDNYRKCYQFNGHHTSIKRSRTGKSNGLNLKLEFNNSTNCCQLENMSLYVHNHPDWISEDLSGYLINYGAETDVAIERTLYTKKPKPYSNCVKDLKEKINSIYVSWTFRYIKTYVQQICIYLCFQDYLAKNLDCYDSDLPRYGDTKFPKCSDLYHSNMIKYKLSSSKQYDQCLTKCPIECELQTYRVTLSHLFYAYEREKDYKIRWENETKSSRRRVSLNVYYKSDIYTKVDEDKAMHFSDFLSNVGSTMGIVLGISVLSLAEIVNLILEIIMLLIEQRKNKNKQAKETNT</sequence>
<protein>
    <submittedName>
        <fullName evidence="13">Amiloride-sensitive sodium channel subunit gamma-like</fullName>
    </submittedName>
</protein>
<feature type="transmembrane region" description="Helical" evidence="12">
    <location>
        <begin position="1264"/>
        <end position="1290"/>
    </location>
</feature>
<dbReference type="InterPro" id="IPR001873">
    <property type="entry name" value="ENaC"/>
</dbReference>
<evidence type="ECO:0000256" key="4">
    <source>
        <dbReference type="ARBA" id="ARBA00022692"/>
    </source>
</evidence>
<evidence type="ECO:0000313" key="14">
    <source>
        <dbReference type="Proteomes" id="UP000276133"/>
    </source>
</evidence>
<dbReference type="PANTHER" id="PTHR11690">
    <property type="entry name" value="AMILORIDE-SENSITIVE SODIUM CHANNEL-RELATED"/>
    <property type="match status" value="1"/>
</dbReference>
<dbReference type="GO" id="GO:0015280">
    <property type="term" value="F:ligand-gated sodium channel activity"/>
    <property type="evidence" value="ECO:0007669"/>
    <property type="project" value="TreeGrafter"/>
</dbReference>
<evidence type="ECO:0000256" key="10">
    <source>
        <dbReference type="ARBA" id="ARBA00023303"/>
    </source>
</evidence>
<dbReference type="InterPro" id="IPR020903">
    <property type="entry name" value="ENaC_CS"/>
</dbReference>
<keyword evidence="14" id="KW-1185">Reference proteome</keyword>
<dbReference type="PANTHER" id="PTHR11690:SF248">
    <property type="entry name" value="PICKPOCKET 17, ISOFORM A"/>
    <property type="match status" value="1"/>
</dbReference>
<keyword evidence="2 11" id="KW-0813">Transport</keyword>
<evidence type="ECO:0000256" key="3">
    <source>
        <dbReference type="ARBA" id="ARBA00022461"/>
    </source>
</evidence>
<keyword evidence="6" id="KW-0915">Sodium</keyword>
<comment type="similarity">
    <text evidence="11">Belongs to the amiloride-sensitive sodium channel (TC 1.A.6) family.</text>
</comment>
<dbReference type="Pfam" id="PF00858">
    <property type="entry name" value="ASC"/>
    <property type="match status" value="3"/>
</dbReference>
<evidence type="ECO:0000256" key="1">
    <source>
        <dbReference type="ARBA" id="ARBA00004141"/>
    </source>
</evidence>
<keyword evidence="4 11" id="KW-0812">Transmembrane</keyword>
<dbReference type="GO" id="GO:0005886">
    <property type="term" value="C:plasma membrane"/>
    <property type="evidence" value="ECO:0007669"/>
    <property type="project" value="TreeGrafter"/>
</dbReference>
<keyword evidence="3 11" id="KW-0894">Sodium channel</keyword>
<organism evidence="13 14">
    <name type="scientific">Brachionus plicatilis</name>
    <name type="common">Marine rotifer</name>
    <name type="synonym">Brachionus muelleri</name>
    <dbReference type="NCBI Taxonomy" id="10195"/>
    <lineage>
        <taxon>Eukaryota</taxon>
        <taxon>Metazoa</taxon>
        <taxon>Spiralia</taxon>
        <taxon>Gnathifera</taxon>
        <taxon>Rotifera</taxon>
        <taxon>Eurotatoria</taxon>
        <taxon>Monogononta</taxon>
        <taxon>Pseudotrocha</taxon>
        <taxon>Ploima</taxon>
        <taxon>Brachionidae</taxon>
        <taxon>Brachionus</taxon>
    </lineage>
</organism>
<evidence type="ECO:0000256" key="6">
    <source>
        <dbReference type="ARBA" id="ARBA00023053"/>
    </source>
</evidence>
<reference evidence="13 14" key="1">
    <citation type="journal article" date="2018" name="Sci. Rep.">
        <title>Genomic signatures of local adaptation to the degree of environmental predictability in rotifers.</title>
        <authorList>
            <person name="Franch-Gras L."/>
            <person name="Hahn C."/>
            <person name="Garcia-Roger E.M."/>
            <person name="Carmona M.J."/>
            <person name="Serra M."/>
            <person name="Gomez A."/>
        </authorList>
    </citation>
    <scope>NUCLEOTIDE SEQUENCE [LARGE SCALE GENOMIC DNA]</scope>
    <source>
        <strain evidence="13">HYR1</strain>
    </source>
</reference>
<keyword evidence="8 12" id="KW-0472">Membrane</keyword>